<proteinExistence type="predicted"/>
<dbReference type="RefSeq" id="WP_188642574.1">
    <property type="nucleotide sequence ID" value="NZ_BMID01000001.1"/>
</dbReference>
<reference evidence="3" key="1">
    <citation type="journal article" date="2019" name="Int. J. Syst. Evol. Microbiol.">
        <title>The Global Catalogue of Microorganisms (GCM) 10K type strain sequencing project: providing services to taxonomists for standard genome sequencing and annotation.</title>
        <authorList>
            <consortium name="The Broad Institute Genomics Platform"/>
            <consortium name="The Broad Institute Genome Sequencing Center for Infectious Disease"/>
            <person name="Wu L."/>
            <person name="Ma J."/>
        </authorList>
    </citation>
    <scope>NUCLEOTIDE SEQUENCE [LARGE SCALE GENOMIC DNA]</scope>
    <source>
        <strain evidence="3">CGMCC 1.15297</strain>
    </source>
</reference>
<keyword evidence="3" id="KW-1185">Reference proteome</keyword>
<evidence type="ECO:0000313" key="3">
    <source>
        <dbReference type="Proteomes" id="UP000603317"/>
    </source>
</evidence>
<organism evidence="2 3">
    <name type="scientific">Blastomonas marina</name>
    <dbReference type="NCBI Taxonomy" id="1867408"/>
    <lineage>
        <taxon>Bacteria</taxon>
        <taxon>Pseudomonadati</taxon>
        <taxon>Pseudomonadota</taxon>
        <taxon>Alphaproteobacteria</taxon>
        <taxon>Sphingomonadales</taxon>
        <taxon>Sphingomonadaceae</taxon>
        <taxon>Blastomonas</taxon>
    </lineage>
</organism>
<gene>
    <name evidence="2" type="ORF">GCM10010923_20170</name>
</gene>
<feature type="coiled-coil region" evidence="1">
    <location>
        <begin position="114"/>
        <end position="150"/>
    </location>
</feature>
<evidence type="ECO:0000313" key="2">
    <source>
        <dbReference type="EMBL" id="GGA09710.1"/>
    </source>
</evidence>
<dbReference type="Proteomes" id="UP000603317">
    <property type="component" value="Unassembled WGS sequence"/>
</dbReference>
<accession>A0ABQ1FGK9</accession>
<protein>
    <recommendedName>
        <fullName evidence="4">Metal-dependent phosphohydrolase 7TM extracellular domain-containing protein</fullName>
    </recommendedName>
</protein>
<keyword evidence="1" id="KW-0175">Coiled coil</keyword>
<sequence length="152" mass="17134">MGFIRNVNPVGAIEDFRQVYKVAGKNRWRFMALAAAITFTLFGTMAQERAMIPPERPEIEIISTLAPGRTDAEIVASNIANQERKDRLVAEQAARNEEVKEIYRSLGRMSGIDVDAVEAEAEAERARVEAQRAEARRILAQRQAEAYEQIEE</sequence>
<comment type="caution">
    <text evidence="2">The sequence shown here is derived from an EMBL/GenBank/DDBJ whole genome shotgun (WGS) entry which is preliminary data.</text>
</comment>
<dbReference type="EMBL" id="BMID01000001">
    <property type="protein sequence ID" value="GGA09710.1"/>
    <property type="molecule type" value="Genomic_DNA"/>
</dbReference>
<evidence type="ECO:0000256" key="1">
    <source>
        <dbReference type="SAM" id="Coils"/>
    </source>
</evidence>
<evidence type="ECO:0008006" key="4">
    <source>
        <dbReference type="Google" id="ProtNLM"/>
    </source>
</evidence>
<name>A0ABQ1FGK9_9SPHN</name>